<dbReference type="InterPro" id="IPR008334">
    <property type="entry name" value="5'-Nucleotdase_C"/>
</dbReference>
<evidence type="ECO:0000256" key="1">
    <source>
        <dbReference type="ARBA" id="ARBA00022729"/>
    </source>
</evidence>
<gene>
    <name evidence="4" type="ORF">ACFPKY_21740</name>
</gene>
<dbReference type="RefSeq" id="WP_345182268.1">
    <property type="nucleotide sequence ID" value="NZ_BAABFQ010000010.1"/>
</dbReference>
<dbReference type="InterPro" id="IPR001322">
    <property type="entry name" value="Lamin_tail_dom"/>
</dbReference>
<dbReference type="Pfam" id="PF02872">
    <property type="entry name" value="5_nucleotid_C"/>
    <property type="match status" value="1"/>
</dbReference>
<keyword evidence="5" id="KW-1185">Reference proteome</keyword>
<dbReference type="InterPro" id="IPR004843">
    <property type="entry name" value="Calcineurin-like_PHP"/>
</dbReference>
<dbReference type="InterPro" id="IPR029052">
    <property type="entry name" value="Metallo-depent_PP-like"/>
</dbReference>
<protein>
    <submittedName>
        <fullName evidence="4">ExeM/NucH family extracellular endonuclease</fullName>
    </submittedName>
</protein>
<proteinExistence type="predicted"/>
<dbReference type="Gene3D" id="3.60.21.10">
    <property type="match status" value="1"/>
</dbReference>
<dbReference type="InterPro" id="IPR013783">
    <property type="entry name" value="Ig-like_fold"/>
</dbReference>
<dbReference type="Pfam" id="PF16640">
    <property type="entry name" value="Big_3_5"/>
    <property type="match status" value="2"/>
</dbReference>
<dbReference type="SUPFAM" id="SSF74853">
    <property type="entry name" value="Lamin A/C globular tail domain"/>
    <property type="match status" value="1"/>
</dbReference>
<organism evidence="4 5">
    <name type="scientific">Nocardioides caricicola</name>
    <dbReference type="NCBI Taxonomy" id="634770"/>
    <lineage>
        <taxon>Bacteria</taxon>
        <taxon>Bacillati</taxon>
        <taxon>Actinomycetota</taxon>
        <taxon>Actinomycetes</taxon>
        <taxon>Propionibacteriales</taxon>
        <taxon>Nocardioidaceae</taxon>
        <taxon>Nocardioides</taxon>
    </lineage>
</organism>
<sequence length="2131" mass="219728">MRTSWNRLVGPASAFALVASSLLLIPSSASGNPAGTGLVINEVYGGGGNNQATWTNDFIEIYNPTGSAIALGGKSLQYRAAATTTTATNVFALPAFSLGAGKHYLVQCAGGATGAALPQAADTTACGLNLSGTAGQVFLVNGTAGIDPDGAGNAAVTDANVIDFVGFGTAAIREGTAAAPAPSNSSSITRTNGVDTDRNNVDFTVLNGTAMTPTNSTGGAPTPLAAVDPADVDAFVNTPISNITLQATGGTPAYSWSFSTLPAGLEETSDGVIAGTPTEVGTTTVTATVTDSAAPTPATSTVEFEIDVQAAPQRLTIAEIQGTGPTTPESGKTVITEGVVTAAYPNGDGNYAGFYLQTGGQEGVDYDTAGASDAIFVFSGSKTLPAIGSTVEVQGVAGERFGSTQLNSSSAANPITVLGTPQPAVVPGDVVPGTDCVLPGSNCLAGAALDAAREEHEGELFQPTGDYTVTDSYDGSPFTQSGSRGFAMQGEIGLAAESDVPLMIPTESIDQSDASGLAARQRYNLAHQLILDDGADIDYSTNTFEDLQFPWLTPSHPVRVGASVTFPKPVVLRFDFDFWRLQPQTKVAPGQDGQDRVAIENTRTSAPEDVLGSTGDLKIATFNMLNYFNTLGEEWAASDGNSTGSDTSAFSLTNPRRCSFYTDRGPVGGGTAARISNDTCIQDAIDPITGLKVQLLGPRGAANQTNFLNQEAKELEAINTIDADVMSLEEVENSIKLYDPAIDGPNGTDKDRDDALKRLVLKLNQHWATHHPSYVGDRWAYVASPRPEALPTVTEQDAIRSAFIYNPSKVETVGRSQVLLNAPQFRNAREPLAQAFKPLGGGREDAFVVIVNHFKSKSGPQAPATVNGDNVDAGDGAGFYNGDRKRQAAALVAFAEQVSSDKNIEPVFFTGDFNSYSAEDPVQVIEAAGYENLKPSTPETTYSFGGLAGSLDHVFANPAALDMVTGEDIWEINAGESVYYEYSRLNANATNLYAVNPFRSSDHNPEIIGIDVGELTADPTVDTVQILATNDFHGRLVDDPGSAAAGAASMAGAVKELRAENPDTIFAAAGDLIGASTFESFLQNDEPTIAALNEAGLEVSSVGNHEFDKGYHDLVDRVMPLTSWEYLGANVEFKDTEDGHAAGDPALPETWCETLPNGRVVGFVGAVTEDLETLVSASAIEDIVVTSIVDAVNEHADDLKGPDGCDTGVSADLVIELVHEGAASTSYAAVTDDSTFGKIVAGANENVDAIVSGHTHLAYNHKVPVQAWIDENRDVTERPVVSAGQYGANLNRLQFEFAPGDGDLVNIRQTVLQLKDYDADPATQDIVDDAVAYAEVAGAAVLGDVEGPFMRARRTDPNISGGPAVENRGGESTVGNLIAEIQRWKTGADIGFMNPGGLRADLLGNDGTPRPVTYRQAADVQPFANTLVSMDLTGDQIKTILEQQWQRDADGNVPSRPFLRLGTSDGFTFTQDASRAEGDRITGMWLDGQPLDPDATYRVSATSFLSSGTGDNFWGFAAATNKQDTGKTDLQAVVDYMAEFADPLAVDYAQHGVGVHFAGGAPAEYGAGDTLAFTLSSLAMTAAGDVQDAQVEVLLGDTVLGTFPVTNTLRTEPDDEAGTAAVSVVLPEGLADGSANVLVRGTTTGTEVIVPITTTDGLPNSTVSADDASMAYGQTGSVDVTVTPSSATGTVTVRDGITVLGSATLAGGAATVTIPAGSLEVGDHELTLVYGGDSATTGSLGSVTMTVTKAEPTLTATATPASVEIDQTSSIAVTVAAAGVSPTGTVMASVDGSVIDTATLVDGAATLTVGPFPTAGNQTVTIDYSGDAQTGSGSTTTTVAVTPQNPVGSTTTAAASPMAYGTPGTVSVAVTSTRANKAGSVQLLEGSTLIATGSVAADGTGTLTIPGTMLAVGTHSLTVKYLGNSGTQPSQGTVSVTVSKADSTTQVAVVPTQVVVGKSGVSAQVSVTAAGFTPTGYVFVSVNGVPVGVGLLVNGTASVAIPPIPFAGVRSVTASYVGDATTRPSQSAPATLTVLKRSSSVTADSTPQSVKVNKTEVKLRVEVDADGATPTGLVKITVPGQGTQWESLDKGKATFRLDPFRSTGVQVVTVTYQGDSWTEGSTTTHAIDVRR</sequence>
<accession>A0ABW0N916</accession>
<dbReference type="InterPro" id="IPR036691">
    <property type="entry name" value="Endo/exonu/phosph_ase_sf"/>
</dbReference>
<comment type="caution">
    <text evidence="4">The sequence shown here is derived from an EMBL/GenBank/DDBJ whole genome shotgun (WGS) entry which is preliminary data.</text>
</comment>
<dbReference type="Pfam" id="PF00149">
    <property type="entry name" value="Metallophos"/>
    <property type="match status" value="1"/>
</dbReference>
<dbReference type="PANTHER" id="PTHR11575:SF24">
    <property type="entry name" value="5'-NUCLEOTIDASE"/>
    <property type="match status" value="1"/>
</dbReference>
<dbReference type="SUPFAM" id="SSF56219">
    <property type="entry name" value="DNase I-like"/>
    <property type="match status" value="1"/>
</dbReference>
<evidence type="ECO:0000256" key="2">
    <source>
        <dbReference type="SAM" id="SignalP"/>
    </source>
</evidence>
<dbReference type="Gene3D" id="3.90.780.10">
    <property type="entry name" value="5'-Nucleotidase, C-terminal domain"/>
    <property type="match status" value="1"/>
</dbReference>
<dbReference type="InterPro" id="IPR036415">
    <property type="entry name" value="Lamin_tail_dom_sf"/>
</dbReference>
<evidence type="ECO:0000313" key="4">
    <source>
        <dbReference type="EMBL" id="MFC5495743.1"/>
    </source>
</evidence>
<feature type="chain" id="PRO_5045338414" evidence="2">
    <location>
        <begin position="32"/>
        <end position="2131"/>
    </location>
</feature>
<keyword evidence="4" id="KW-0540">Nuclease</keyword>
<evidence type="ECO:0000259" key="3">
    <source>
        <dbReference type="PROSITE" id="PS51841"/>
    </source>
</evidence>
<feature type="domain" description="LTD" evidence="3">
    <location>
        <begin position="27"/>
        <end position="169"/>
    </location>
</feature>
<evidence type="ECO:0000313" key="5">
    <source>
        <dbReference type="Proteomes" id="UP001595956"/>
    </source>
</evidence>
<name>A0ABW0N916_9ACTN</name>
<dbReference type="PRINTS" id="PR01607">
    <property type="entry name" value="APYRASEFAMLY"/>
</dbReference>
<dbReference type="InterPro" id="IPR006179">
    <property type="entry name" value="5_nucleotidase/apyrase"/>
</dbReference>
<dbReference type="SUPFAM" id="SSF56300">
    <property type="entry name" value="Metallo-dependent phosphatases"/>
    <property type="match status" value="1"/>
</dbReference>
<dbReference type="Gene3D" id="3.60.10.10">
    <property type="entry name" value="Endonuclease/exonuclease/phosphatase"/>
    <property type="match status" value="1"/>
</dbReference>
<keyword evidence="4" id="KW-0255">Endonuclease</keyword>
<dbReference type="EMBL" id="JBHSMD010000011">
    <property type="protein sequence ID" value="MFC5495743.1"/>
    <property type="molecule type" value="Genomic_DNA"/>
</dbReference>
<dbReference type="CDD" id="cd04486">
    <property type="entry name" value="YhcR_OBF_like"/>
    <property type="match status" value="1"/>
</dbReference>
<dbReference type="GO" id="GO:0004519">
    <property type="term" value="F:endonuclease activity"/>
    <property type="evidence" value="ECO:0007669"/>
    <property type="project" value="UniProtKB-KW"/>
</dbReference>
<dbReference type="Gene3D" id="2.60.40.10">
    <property type="entry name" value="Immunoglobulins"/>
    <property type="match status" value="5"/>
</dbReference>
<keyword evidence="1 2" id="KW-0732">Signal</keyword>
<dbReference type="InterPro" id="IPR036907">
    <property type="entry name" value="5'-Nucleotdase_C_sf"/>
</dbReference>
<dbReference type="Pfam" id="PF00932">
    <property type="entry name" value="LTD"/>
    <property type="match status" value="1"/>
</dbReference>
<dbReference type="PANTHER" id="PTHR11575">
    <property type="entry name" value="5'-NUCLEOTIDASE-RELATED"/>
    <property type="match status" value="1"/>
</dbReference>
<dbReference type="InterPro" id="IPR005135">
    <property type="entry name" value="Endo/exonuclease/phosphatase"/>
</dbReference>
<keyword evidence="4" id="KW-0378">Hydrolase</keyword>
<reference evidence="5" key="1">
    <citation type="journal article" date="2019" name="Int. J. Syst. Evol. Microbiol.">
        <title>The Global Catalogue of Microorganisms (GCM) 10K type strain sequencing project: providing services to taxonomists for standard genome sequencing and annotation.</title>
        <authorList>
            <consortium name="The Broad Institute Genomics Platform"/>
            <consortium name="The Broad Institute Genome Sequencing Center for Infectious Disease"/>
            <person name="Wu L."/>
            <person name="Ma J."/>
        </authorList>
    </citation>
    <scope>NUCLEOTIDE SEQUENCE [LARGE SCALE GENOMIC DNA]</scope>
    <source>
        <strain evidence="5">KACC 13778</strain>
    </source>
</reference>
<dbReference type="Proteomes" id="UP001595956">
    <property type="component" value="Unassembled WGS sequence"/>
</dbReference>
<dbReference type="InterPro" id="IPR047971">
    <property type="entry name" value="ExeM-like"/>
</dbReference>
<dbReference type="InterPro" id="IPR032109">
    <property type="entry name" value="Big_3_5"/>
</dbReference>
<feature type="signal peptide" evidence="2">
    <location>
        <begin position="1"/>
        <end position="31"/>
    </location>
</feature>
<dbReference type="PROSITE" id="PS51841">
    <property type="entry name" value="LTD"/>
    <property type="match status" value="1"/>
</dbReference>
<dbReference type="SUPFAM" id="SSF55816">
    <property type="entry name" value="5'-nucleotidase (syn. UDP-sugar hydrolase), C-terminal domain"/>
    <property type="match status" value="1"/>
</dbReference>
<dbReference type="Pfam" id="PF03372">
    <property type="entry name" value="Exo_endo_phos"/>
    <property type="match status" value="1"/>
</dbReference>
<dbReference type="CDD" id="cd10283">
    <property type="entry name" value="MnuA_DNase1-like"/>
    <property type="match status" value="1"/>
</dbReference>
<dbReference type="NCBIfam" id="NF033681">
    <property type="entry name" value="ExeM_NucH_DNase"/>
    <property type="match status" value="1"/>
</dbReference>